<feature type="compositionally biased region" description="Basic residues" evidence="2">
    <location>
        <begin position="328"/>
        <end position="337"/>
    </location>
</feature>
<gene>
    <name evidence="3" type="ORF">QR680_016679</name>
</gene>
<feature type="coiled-coil region" evidence="1">
    <location>
        <begin position="152"/>
        <end position="229"/>
    </location>
</feature>
<feature type="region of interest" description="Disordered" evidence="2">
    <location>
        <begin position="300"/>
        <end position="337"/>
    </location>
</feature>
<proteinExistence type="predicted"/>
<reference evidence="3" key="1">
    <citation type="submission" date="2023-06" db="EMBL/GenBank/DDBJ databases">
        <title>Genomic analysis of the entomopathogenic nematode Steinernema hermaphroditum.</title>
        <authorList>
            <person name="Schwarz E.M."/>
            <person name="Heppert J.K."/>
            <person name="Baniya A."/>
            <person name="Schwartz H.T."/>
            <person name="Tan C.-H."/>
            <person name="Antoshechkin I."/>
            <person name="Sternberg P.W."/>
            <person name="Goodrich-Blair H."/>
            <person name="Dillman A.R."/>
        </authorList>
    </citation>
    <scope>NUCLEOTIDE SEQUENCE</scope>
    <source>
        <strain evidence="3">PS9179</strain>
        <tissue evidence="3">Whole animal</tissue>
    </source>
</reference>
<dbReference type="EMBL" id="JAUCMV010000004">
    <property type="protein sequence ID" value="KAK0403030.1"/>
    <property type="molecule type" value="Genomic_DNA"/>
</dbReference>
<dbReference type="AlphaFoldDB" id="A0AA39HBY4"/>
<organism evidence="3 4">
    <name type="scientific">Steinernema hermaphroditum</name>
    <dbReference type="NCBI Taxonomy" id="289476"/>
    <lineage>
        <taxon>Eukaryota</taxon>
        <taxon>Metazoa</taxon>
        <taxon>Ecdysozoa</taxon>
        <taxon>Nematoda</taxon>
        <taxon>Chromadorea</taxon>
        <taxon>Rhabditida</taxon>
        <taxon>Tylenchina</taxon>
        <taxon>Panagrolaimomorpha</taxon>
        <taxon>Strongyloidoidea</taxon>
        <taxon>Steinernematidae</taxon>
        <taxon>Steinernema</taxon>
    </lineage>
</organism>
<feature type="compositionally biased region" description="Basic and acidic residues" evidence="2">
    <location>
        <begin position="317"/>
        <end position="327"/>
    </location>
</feature>
<keyword evidence="1" id="KW-0175">Coiled coil</keyword>
<evidence type="ECO:0000313" key="4">
    <source>
        <dbReference type="Proteomes" id="UP001175271"/>
    </source>
</evidence>
<sequence>MNTMTKLEEIHSKIAKSLQGDDVVEVVRASEPFLANLRQKKGDPNAVLQLFEIAGAEPSKMDEFHVALIYETADFIRMLTEGAWTKKVLSKKFALELLQPFVTVVGNLFRELDDQVNYCNTQEAELEKARTESNKGLKQWIEENKQAQNKRVVELEATVKQNEKVVERLEQKLAVLQKELEAAQESRQENAARTEDGGDEQVGALNAELEKRQKEAQEARAEVSTMKKHMNRVQAIHAKRMASNQAAIDNLTTKLAKNESHYKKELDSKSDALRKTEEEVRSQEKRSELCKRKLMHRIYQLEAQQQRPPHRKREHHRSGSNDDDRRTYIPHKIHKQI</sequence>
<feature type="region of interest" description="Disordered" evidence="2">
    <location>
        <begin position="259"/>
        <end position="288"/>
    </location>
</feature>
<evidence type="ECO:0000313" key="3">
    <source>
        <dbReference type="EMBL" id="KAK0403030.1"/>
    </source>
</evidence>
<dbReference type="Proteomes" id="UP001175271">
    <property type="component" value="Unassembled WGS sequence"/>
</dbReference>
<evidence type="ECO:0000256" key="2">
    <source>
        <dbReference type="SAM" id="MobiDB-lite"/>
    </source>
</evidence>
<evidence type="ECO:0000256" key="1">
    <source>
        <dbReference type="SAM" id="Coils"/>
    </source>
</evidence>
<keyword evidence="4" id="KW-1185">Reference proteome</keyword>
<accession>A0AA39HBY4</accession>
<protein>
    <submittedName>
        <fullName evidence="3">Uncharacterized protein</fullName>
    </submittedName>
</protein>
<comment type="caution">
    <text evidence="3">The sequence shown here is derived from an EMBL/GenBank/DDBJ whole genome shotgun (WGS) entry which is preliminary data.</text>
</comment>
<name>A0AA39HBY4_9BILA</name>